<dbReference type="InterPro" id="IPR050767">
    <property type="entry name" value="Sel1_AlgK"/>
</dbReference>
<evidence type="ECO:0000313" key="3">
    <source>
        <dbReference type="Proteomes" id="UP000220629"/>
    </source>
</evidence>
<dbReference type="SUPFAM" id="SSF81901">
    <property type="entry name" value="HCP-like"/>
    <property type="match status" value="1"/>
</dbReference>
<feature type="signal peptide" evidence="1">
    <location>
        <begin position="1"/>
        <end position="30"/>
    </location>
</feature>
<protein>
    <recommendedName>
        <fullName evidence="4">Sel1 repeat family protein</fullName>
    </recommendedName>
</protein>
<dbReference type="Pfam" id="PF08238">
    <property type="entry name" value="Sel1"/>
    <property type="match status" value="4"/>
</dbReference>
<organism evidence="2 3">
    <name type="scientific">Burkholderia gladioli</name>
    <name type="common">Pseudomonas marginata</name>
    <name type="synonym">Phytomonas marginata</name>
    <dbReference type="NCBI Taxonomy" id="28095"/>
    <lineage>
        <taxon>Bacteria</taxon>
        <taxon>Pseudomonadati</taxon>
        <taxon>Pseudomonadota</taxon>
        <taxon>Betaproteobacteria</taxon>
        <taxon>Burkholderiales</taxon>
        <taxon>Burkholderiaceae</taxon>
        <taxon>Burkholderia</taxon>
    </lineage>
</organism>
<feature type="chain" id="PRO_5012021066" description="Sel1 repeat family protein" evidence="1">
    <location>
        <begin position="31"/>
        <end position="592"/>
    </location>
</feature>
<dbReference type="PANTHER" id="PTHR11102">
    <property type="entry name" value="SEL-1-LIKE PROTEIN"/>
    <property type="match status" value="1"/>
</dbReference>
<dbReference type="Proteomes" id="UP000220629">
    <property type="component" value="Unassembled WGS sequence"/>
</dbReference>
<dbReference type="SMART" id="SM00671">
    <property type="entry name" value="SEL1"/>
    <property type="match status" value="4"/>
</dbReference>
<dbReference type="InterPro" id="IPR006597">
    <property type="entry name" value="Sel1-like"/>
</dbReference>
<dbReference type="EMBL" id="PDDY01000003">
    <property type="protein sequence ID" value="PEH40513.1"/>
    <property type="molecule type" value="Genomic_DNA"/>
</dbReference>
<name>A0A2A7SAQ1_BURGA</name>
<gene>
    <name evidence="2" type="ORF">CRM94_17350</name>
</gene>
<dbReference type="Gene3D" id="1.25.40.10">
    <property type="entry name" value="Tetratricopeptide repeat domain"/>
    <property type="match status" value="2"/>
</dbReference>
<evidence type="ECO:0008006" key="4">
    <source>
        <dbReference type="Google" id="ProtNLM"/>
    </source>
</evidence>
<accession>A0A2A7SAQ1</accession>
<dbReference type="AlphaFoldDB" id="A0A2A7SAQ1"/>
<dbReference type="PANTHER" id="PTHR11102:SF160">
    <property type="entry name" value="ERAD-ASSOCIATED E3 UBIQUITIN-PROTEIN LIGASE COMPONENT HRD3"/>
    <property type="match status" value="1"/>
</dbReference>
<proteinExistence type="predicted"/>
<evidence type="ECO:0000313" key="2">
    <source>
        <dbReference type="EMBL" id="PEH40513.1"/>
    </source>
</evidence>
<comment type="caution">
    <text evidence="2">The sequence shown here is derived from an EMBL/GenBank/DDBJ whole genome shotgun (WGS) entry which is preliminary data.</text>
</comment>
<reference evidence="3" key="1">
    <citation type="submission" date="2017-09" db="EMBL/GenBank/DDBJ databases">
        <title>FDA dAtabase for Regulatory Grade micrObial Sequences (FDA-ARGOS): Supporting development and validation of Infectious Disease Dx tests.</title>
        <authorList>
            <person name="Minogue T."/>
            <person name="Wolcott M."/>
            <person name="Wasieloski L."/>
            <person name="Aguilar W."/>
            <person name="Moore D."/>
            <person name="Tallon L."/>
            <person name="Sadzewicz L."/>
            <person name="Ott S."/>
            <person name="Zhao X."/>
            <person name="Nagaraj S."/>
            <person name="Vavikolanu K."/>
            <person name="Aluvathingal J."/>
            <person name="Nadendla S."/>
            <person name="Sichtig H."/>
        </authorList>
    </citation>
    <scope>NUCLEOTIDE SEQUENCE [LARGE SCALE GENOMIC DNA]</scope>
    <source>
        <strain evidence="3">FDAARGOS_390</strain>
    </source>
</reference>
<keyword evidence="1" id="KW-0732">Signal</keyword>
<dbReference type="InterPro" id="IPR011990">
    <property type="entry name" value="TPR-like_helical_dom_sf"/>
</dbReference>
<sequence>MRTRRKRLSCCRSRIIIPSMCNCTSSGVFAGTDIGSCRSTSMESPRLRFRREKRGKWNRMRCCRSVRFLTSRVSVLKTWIRPRTHKISASPQCRYIRRFTMLALPANCSPYGSRGFDVTLFLGYVGGHRSCYPARKEPRQSRHADRRPRLLAVNGLVRPRRPRLGVAVMHHAIPTALFQPTVFAQQMNRNASAPRFGSRPMKMRPVQRFNDLHAGHFRVLDDEVNNPSCDCVRLSQSGPHLTFDTPMKVRKSYRPDRQCRNGSLNLDRRGVLSTLAGLIAISAASPTSAGLLDRFMSGNQKDALELFQAAQNGSQEALDKLLANSRAGDQWATMQFGYLYHIGRSPGTSPGVQPGYPSGQDIHIAMKAYLIASGKMSPEGAISGNIFAAYNLGLIYLWGQVSNGTPQAGEAVRWFRAAANTSPDKVFLPAVMHLGVIYENGFGDVPQNKRESMIWYQKASSANEPTALLKWGMALVEGDGAERNYFDGMVHLQRSAELWDRDAMYYLASLFAKGNDYQEQNLFQAAQWLTIAATGAPRYKAAADAMMGQFDAPTQQRIKQGAHLWITGHMRIPPHIEYNAPLNADVPPILGA</sequence>
<evidence type="ECO:0000256" key="1">
    <source>
        <dbReference type="SAM" id="SignalP"/>
    </source>
</evidence>